<evidence type="ECO:0000259" key="2">
    <source>
        <dbReference type="SMART" id="SM00656"/>
    </source>
</evidence>
<dbReference type="PANTHER" id="PTHR31683:SF80">
    <property type="entry name" value="PECTATE LYASE 16-RELATED"/>
    <property type="match status" value="1"/>
</dbReference>
<dbReference type="SUPFAM" id="SSF51126">
    <property type="entry name" value="Pectin lyase-like"/>
    <property type="match status" value="1"/>
</dbReference>
<feature type="domain" description="Pectate lyase" evidence="2">
    <location>
        <begin position="38"/>
        <end position="183"/>
    </location>
</feature>
<keyword evidence="1 3" id="KW-0456">Lyase</keyword>
<name>A0AAN8ZC56_9MAGN</name>
<comment type="caution">
    <text evidence="3">The sequence shown here is derived from an EMBL/GenBank/DDBJ whole genome shotgun (WGS) entry which is preliminary data.</text>
</comment>
<dbReference type="Proteomes" id="UP001370490">
    <property type="component" value="Unassembled WGS sequence"/>
</dbReference>
<dbReference type="SMART" id="SM00656">
    <property type="entry name" value="Amb_all"/>
    <property type="match status" value="1"/>
</dbReference>
<dbReference type="InterPro" id="IPR011050">
    <property type="entry name" value="Pectin_lyase_fold/virulence"/>
</dbReference>
<dbReference type="PANTHER" id="PTHR31683">
    <property type="entry name" value="PECTATE LYASE 18-RELATED"/>
    <property type="match status" value="1"/>
</dbReference>
<dbReference type="InterPro" id="IPR045032">
    <property type="entry name" value="PEL"/>
</dbReference>
<protein>
    <submittedName>
        <fullName evidence="3">Pectate lyase</fullName>
    </submittedName>
</protein>
<evidence type="ECO:0000256" key="1">
    <source>
        <dbReference type="ARBA" id="ARBA00023239"/>
    </source>
</evidence>
<sequence length="255" mass="27872">MSSNSFLYMLDVAALIHTANFHVDVIFSAQNCSDDLTNEEIKIAFPLRVLDTAVFHLIGAKVEIAYGPCITIAGVSHVIVRGIGIHESAPGKPGLVRSTNHVGHRLGSDGDAISVFASSYVWIDHCYLARCLDGLIDVIHASTAITISNNYFQQHDELMYTIGGSANPTILSEGNYFTAPNDPYFKQVTKRDTDAHRKNWKWRSSRDIFQNGAYFVPSGWGTCSPGYTPAQYFGVAPGGLVPALTSDSGPWHQYS</sequence>
<keyword evidence="4" id="KW-1185">Reference proteome</keyword>
<gene>
    <name evidence="3" type="ORF">RJ641_002385</name>
</gene>
<evidence type="ECO:0000313" key="4">
    <source>
        <dbReference type="Proteomes" id="UP001370490"/>
    </source>
</evidence>
<dbReference type="InterPro" id="IPR012334">
    <property type="entry name" value="Pectin_lyas_fold"/>
</dbReference>
<reference evidence="3 4" key="1">
    <citation type="submission" date="2023-12" db="EMBL/GenBank/DDBJ databases">
        <title>A high-quality genome assembly for Dillenia turbinata (Dilleniales).</title>
        <authorList>
            <person name="Chanderbali A."/>
        </authorList>
    </citation>
    <scope>NUCLEOTIDE SEQUENCE [LARGE SCALE GENOMIC DNA]</scope>
    <source>
        <strain evidence="3">LSX21</strain>
        <tissue evidence="3">Leaf</tissue>
    </source>
</reference>
<dbReference type="Gene3D" id="2.160.20.10">
    <property type="entry name" value="Single-stranded right-handed beta-helix, Pectin lyase-like"/>
    <property type="match status" value="2"/>
</dbReference>
<dbReference type="Pfam" id="PF00544">
    <property type="entry name" value="Pectate_lyase_4"/>
    <property type="match status" value="1"/>
</dbReference>
<dbReference type="InterPro" id="IPR002022">
    <property type="entry name" value="Pec_lyase"/>
</dbReference>
<organism evidence="3 4">
    <name type="scientific">Dillenia turbinata</name>
    <dbReference type="NCBI Taxonomy" id="194707"/>
    <lineage>
        <taxon>Eukaryota</taxon>
        <taxon>Viridiplantae</taxon>
        <taxon>Streptophyta</taxon>
        <taxon>Embryophyta</taxon>
        <taxon>Tracheophyta</taxon>
        <taxon>Spermatophyta</taxon>
        <taxon>Magnoliopsida</taxon>
        <taxon>eudicotyledons</taxon>
        <taxon>Gunneridae</taxon>
        <taxon>Pentapetalae</taxon>
        <taxon>Dilleniales</taxon>
        <taxon>Dilleniaceae</taxon>
        <taxon>Dillenia</taxon>
    </lineage>
</organism>
<dbReference type="GO" id="GO:0030570">
    <property type="term" value="F:pectate lyase activity"/>
    <property type="evidence" value="ECO:0007669"/>
    <property type="project" value="InterPro"/>
</dbReference>
<dbReference type="EMBL" id="JBAMMX010000010">
    <property type="protein sequence ID" value="KAK6932761.1"/>
    <property type="molecule type" value="Genomic_DNA"/>
</dbReference>
<dbReference type="AlphaFoldDB" id="A0AAN8ZC56"/>
<proteinExistence type="predicted"/>
<evidence type="ECO:0000313" key="3">
    <source>
        <dbReference type="EMBL" id="KAK6932761.1"/>
    </source>
</evidence>
<accession>A0AAN8ZC56</accession>